<dbReference type="Pfam" id="PF05795">
    <property type="entry name" value="Plasmodium_Vir"/>
    <property type="match status" value="2"/>
</dbReference>
<dbReference type="Proteomes" id="UP000243200">
    <property type="component" value="Unassembled WGS sequence"/>
</dbReference>
<sequence>MDTSEIGELENSLTDLPAYKVYYNFENQNDNNFCQKYFTEVLELQGKHKTIKELCCNIGGIFKNIYEEFQNKKDIIQKCEYLNFYLYNEIKKKFGSNETTEVENIISAFFDGWIKVKTELLQYKCSYKNNIGNTDLDKWIDMKSIYDYTKNYNFININYSTTEHICKAYTKYTENIKTLYEKYKSECSRGNGYHCYFYYISWDEVPNPNELMNKLKCNGILSSASHRNGQYTAVTENTGLPHDPHPEAKEKMEDTVTSTNRPFKTSMIIISPMIGILLISSFFYKFSPLGLWLRRKLQRKIYIKHISDKEDGEDLLESTAEHIDINSNSFPYNISYQHI</sequence>
<feature type="transmembrane region" description="Helical" evidence="1">
    <location>
        <begin position="267"/>
        <end position="286"/>
    </location>
</feature>
<keyword evidence="1" id="KW-1133">Transmembrane helix</keyword>
<evidence type="ECO:0000313" key="2">
    <source>
        <dbReference type="EMBL" id="SBT74018.1"/>
    </source>
</evidence>
<evidence type="ECO:0000313" key="3">
    <source>
        <dbReference type="Proteomes" id="UP000243200"/>
    </source>
</evidence>
<name>A0A1C3KJI2_PLAOA</name>
<keyword evidence="1" id="KW-0812">Transmembrane</keyword>
<dbReference type="VEuPathDB" id="PlasmoDB:PocGH01_00088700"/>
<organism evidence="2 3">
    <name type="scientific">Plasmodium ovale</name>
    <name type="common">malaria parasite P. ovale</name>
    <dbReference type="NCBI Taxonomy" id="36330"/>
    <lineage>
        <taxon>Eukaryota</taxon>
        <taxon>Sar</taxon>
        <taxon>Alveolata</taxon>
        <taxon>Apicomplexa</taxon>
        <taxon>Aconoidasida</taxon>
        <taxon>Haemosporida</taxon>
        <taxon>Plasmodiidae</taxon>
        <taxon>Plasmodium</taxon>
        <taxon>Plasmodium (Plasmodium)</taxon>
    </lineage>
</organism>
<reference evidence="2 3" key="1">
    <citation type="submission" date="2016-06" db="EMBL/GenBank/DDBJ databases">
        <authorList>
            <consortium name="Pathogen Informatics"/>
        </authorList>
    </citation>
    <scope>NUCLEOTIDE SEQUENCE [LARGE SCALE GENOMIC DNA]</scope>
</reference>
<dbReference type="InterPro" id="IPR008780">
    <property type="entry name" value="Plasmodium_Vir"/>
</dbReference>
<evidence type="ECO:0000256" key="1">
    <source>
        <dbReference type="SAM" id="Phobius"/>
    </source>
</evidence>
<protein>
    <submittedName>
        <fullName evidence="2">PIR protein</fullName>
    </submittedName>
</protein>
<dbReference type="AlphaFoldDB" id="A0A1C3KJI2"/>
<keyword evidence="1" id="KW-0472">Membrane</keyword>
<dbReference type="VEuPathDB" id="PlasmoDB:POWCR01_000177800"/>
<accession>A0A1C3KJI2</accession>
<dbReference type="EMBL" id="FLRJ01000608">
    <property type="protein sequence ID" value="SBT74018.1"/>
    <property type="molecule type" value="Genomic_DNA"/>
</dbReference>
<dbReference type="OrthoDB" id="10306406at2759"/>
<proteinExistence type="predicted"/>
<gene>
    <name evidence="2" type="primary">PowCR01_000177800</name>
    <name evidence="2" type="ORF">POWCR01_000177800</name>
</gene>